<reference evidence="11 12" key="1">
    <citation type="submission" date="2025-04" db="UniProtKB">
        <authorList>
            <consortium name="RefSeq"/>
        </authorList>
    </citation>
    <scope>IDENTIFICATION</scope>
    <source>
        <tissue evidence="11 12">Gonads</tissue>
    </source>
</reference>
<evidence type="ECO:0000256" key="2">
    <source>
        <dbReference type="ARBA" id="ARBA00011961"/>
    </source>
</evidence>
<keyword evidence="4" id="KW-0547">Nucleotide-binding</keyword>
<evidence type="ECO:0000256" key="3">
    <source>
        <dbReference type="ARBA" id="ARBA00022679"/>
    </source>
</evidence>
<dbReference type="AlphaFoldDB" id="A0A1S3H3X0"/>
<dbReference type="PANTHER" id="PTHR12149:SF8">
    <property type="entry name" value="PROTEIN-RIBULOSAMINE 3-KINASE"/>
    <property type="match status" value="1"/>
</dbReference>
<dbReference type="FunFam" id="3.30.200.20:FF:000264">
    <property type="entry name" value="Protein-ribulosamine 3-kinase, chloroplastic"/>
    <property type="match status" value="1"/>
</dbReference>
<dbReference type="RefSeq" id="XP_013379834.1">
    <property type="nucleotide sequence ID" value="XM_013524380.1"/>
</dbReference>
<dbReference type="Gene3D" id="3.30.200.20">
    <property type="entry name" value="Phosphorylase Kinase, domain 1"/>
    <property type="match status" value="1"/>
</dbReference>
<dbReference type="GeneID" id="106151239"/>
<accession>A0A1S3H3X0</accession>
<name>A0A1S3H3X0_LINAN</name>
<evidence type="ECO:0000313" key="12">
    <source>
        <dbReference type="RefSeq" id="XP_013379835.1"/>
    </source>
</evidence>
<evidence type="ECO:0000256" key="1">
    <source>
        <dbReference type="ARBA" id="ARBA00009460"/>
    </source>
</evidence>
<comment type="similarity">
    <text evidence="1 9">Belongs to the fructosamine kinase family.</text>
</comment>
<dbReference type="RefSeq" id="XP_013379835.1">
    <property type="nucleotide sequence ID" value="XM_013524381.1"/>
</dbReference>
<dbReference type="GO" id="GO:0005524">
    <property type="term" value="F:ATP binding"/>
    <property type="evidence" value="ECO:0007669"/>
    <property type="project" value="UniProtKB-KW"/>
</dbReference>
<dbReference type="Proteomes" id="UP000085678">
    <property type="component" value="Unplaced"/>
</dbReference>
<keyword evidence="10" id="KW-1185">Reference proteome</keyword>
<dbReference type="Pfam" id="PF03881">
    <property type="entry name" value="Fructosamin_kin"/>
    <property type="match status" value="1"/>
</dbReference>
<keyword evidence="3 9" id="KW-0808">Transferase</keyword>
<dbReference type="PANTHER" id="PTHR12149">
    <property type="entry name" value="FRUCTOSAMINE 3 KINASE-RELATED PROTEIN"/>
    <property type="match status" value="1"/>
</dbReference>
<evidence type="ECO:0000313" key="10">
    <source>
        <dbReference type="Proteomes" id="UP000085678"/>
    </source>
</evidence>
<evidence type="ECO:0000256" key="5">
    <source>
        <dbReference type="ARBA" id="ARBA00022777"/>
    </source>
</evidence>
<sequence>MRFIKTMEALLKKELNTNTWKPHGRAGGGCISRGEGFLTDLGPVFVKVNGEKGARQMFEGEFASLDAIHKTQTIRVPKPIKVIDNPAGGAYLVMEYMDMKNSGKFAAELGEKLARLHLYNEEVAKKLQRQESSVHQSTGPKYVDMFGFDITTCCGYNPQDNTWNADWVSFFTNQKLKPQIEMIEKEYRDKEMRELWPQLQRKIPELFKDIEVKPALLHGDLWGGNVSETDDGPLIFDPASFYGHAEFEFGIATMFGGFGRTFFDAYHKLIPKSPGFEKRLPLYQLFHYLNHWNHFGTGYRSQSLSRMRGLAK</sequence>
<comment type="catalytic activity">
    <reaction evidence="7">
        <text>N(6)-D-ribulosyl-L-lysyl-[protein] + ATP = N(6)-(3-O-phospho-D-ribulosyl)-L-lysyl-[protein] + ADP + H(+)</text>
        <dbReference type="Rhea" id="RHEA:48432"/>
        <dbReference type="Rhea" id="RHEA-COMP:12103"/>
        <dbReference type="Rhea" id="RHEA-COMP:12104"/>
        <dbReference type="ChEBI" id="CHEBI:15378"/>
        <dbReference type="ChEBI" id="CHEBI:30616"/>
        <dbReference type="ChEBI" id="CHEBI:90418"/>
        <dbReference type="ChEBI" id="CHEBI:90420"/>
        <dbReference type="ChEBI" id="CHEBI:456216"/>
        <dbReference type="EC" id="2.7.1.172"/>
    </reaction>
    <physiologicalReaction direction="left-to-right" evidence="7">
        <dbReference type="Rhea" id="RHEA:48433"/>
    </physiologicalReaction>
</comment>
<keyword evidence="5 9" id="KW-0418">Kinase</keyword>
<dbReference type="EC" id="2.7.1.172" evidence="2"/>
<gene>
    <name evidence="11 12 13" type="primary">LOC106151239</name>
</gene>
<dbReference type="SUPFAM" id="SSF56112">
    <property type="entry name" value="Protein kinase-like (PK-like)"/>
    <property type="match status" value="1"/>
</dbReference>
<keyword evidence="6" id="KW-0067">ATP-binding</keyword>
<dbReference type="KEGG" id="lak:106151239"/>
<evidence type="ECO:0000313" key="13">
    <source>
        <dbReference type="RefSeq" id="XP_013379836.1"/>
    </source>
</evidence>
<evidence type="ECO:0000256" key="8">
    <source>
        <dbReference type="ARBA" id="ARBA00050767"/>
    </source>
</evidence>
<dbReference type="RefSeq" id="XP_013379836.1">
    <property type="nucleotide sequence ID" value="XM_013524382.2"/>
</dbReference>
<dbReference type="GO" id="GO:0016301">
    <property type="term" value="F:kinase activity"/>
    <property type="evidence" value="ECO:0007669"/>
    <property type="project" value="UniProtKB-UniRule"/>
</dbReference>
<dbReference type="Gene3D" id="3.90.1200.10">
    <property type="match status" value="1"/>
</dbReference>
<dbReference type="GO" id="GO:0005829">
    <property type="term" value="C:cytosol"/>
    <property type="evidence" value="ECO:0007669"/>
    <property type="project" value="UniProtKB-ARBA"/>
</dbReference>
<evidence type="ECO:0000256" key="9">
    <source>
        <dbReference type="PIRNR" id="PIRNR006221"/>
    </source>
</evidence>
<dbReference type="InterPro" id="IPR011009">
    <property type="entry name" value="Kinase-like_dom_sf"/>
</dbReference>
<dbReference type="PIRSF" id="PIRSF006221">
    <property type="entry name" value="Ketosamine-3-kinase"/>
    <property type="match status" value="1"/>
</dbReference>
<comment type="catalytic activity">
    <reaction evidence="8">
        <text>N(6)-(D-psicosyl)-L-lysyl-[protein] + ATP = N(6)-(3-O-phospho-D-psicosyl)-L-lysyl-[protein] + ADP + H(+)</text>
        <dbReference type="Rhea" id="RHEA:61392"/>
        <dbReference type="Rhea" id="RHEA-COMP:15796"/>
        <dbReference type="Rhea" id="RHEA-COMP:15797"/>
        <dbReference type="ChEBI" id="CHEBI:15378"/>
        <dbReference type="ChEBI" id="CHEBI:30616"/>
        <dbReference type="ChEBI" id="CHEBI:144621"/>
        <dbReference type="ChEBI" id="CHEBI:144622"/>
        <dbReference type="ChEBI" id="CHEBI:456216"/>
    </reaction>
    <physiologicalReaction direction="left-to-right" evidence="8">
        <dbReference type="Rhea" id="RHEA:61393"/>
    </physiologicalReaction>
</comment>
<protein>
    <recommendedName>
        <fullName evidence="2">protein-ribulosamine 3-kinase</fullName>
        <ecNumber evidence="2">2.7.1.172</ecNumber>
    </recommendedName>
</protein>
<dbReference type="STRING" id="7574.A0A1S3H3X0"/>
<evidence type="ECO:0000256" key="6">
    <source>
        <dbReference type="ARBA" id="ARBA00022840"/>
    </source>
</evidence>
<dbReference type="InterPro" id="IPR016477">
    <property type="entry name" value="Fructo-/Ketosamine-3-kinase"/>
</dbReference>
<evidence type="ECO:0000256" key="4">
    <source>
        <dbReference type="ARBA" id="ARBA00022741"/>
    </source>
</evidence>
<evidence type="ECO:0000313" key="11">
    <source>
        <dbReference type="RefSeq" id="XP_013379834.1"/>
    </source>
</evidence>
<organism evidence="10 11">
    <name type="scientific">Lingula anatina</name>
    <name type="common">Brachiopod</name>
    <name type="synonym">Lingula unguis</name>
    <dbReference type="NCBI Taxonomy" id="7574"/>
    <lineage>
        <taxon>Eukaryota</taxon>
        <taxon>Metazoa</taxon>
        <taxon>Spiralia</taxon>
        <taxon>Lophotrochozoa</taxon>
        <taxon>Brachiopoda</taxon>
        <taxon>Linguliformea</taxon>
        <taxon>Lingulata</taxon>
        <taxon>Lingulida</taxon>
        <taxon>Linguloidea</taxon>
        <taxon>Lingulidae</taxon>
        <taxon>Lingula</taxon>
    </lineage>
</organism>
<dbReference type="GO" id="GO:0102193">
    <property type="term" value="F:protein-ribulosamine 3-kinase activity"/>
    <property type="evidence" value="ECO:0007669"/>
    <property type="project" value="UniProtKB-EC"/>
</dbReference>
<proteinExistence type="inferred from homology"/>
<dbReference type="OrthoDB" id="5772781at2759"/>
<evidence type="ECO:0000256" key="7">
    <source>
        <dbReference type="ARBA" id="ARBA00048655"/>
    </source>
</evidence>
<dbReference type="FunFam" id="3.90.1200.10:FF:000003">
    <property type="entry name" value="fructosamine-3-kinase isoform X1"/>
    <property type="match status" value="1"/>
</dbReference>